<keyword evidence="2" id="KW-0032">Aminotransferase</keyword>
<organism evidence="2 3">
    <name type="scientific">Desulfurobacterium thermolithotrophum (strain DSM 11699 / BSA)</name>
    <dbReference type="NCBI Taxonomy" id="868864"/>
    <lineage>
        <taxon>Bacteria</taxon>
        <taxon>Pseudomonadati</taxon>
        <taxon>Aquificota</taxon>
        <taxon>Aquificia</taxon>
        <taxon>Desulfurobacteriales</taxon>
        <taxon>Desulfurobacteriaceae</taxon>
        <taxon>Desulfurobacterium</taxon>
    </lineage>
</organism>
<dbReference type="OrthoDB" id="9805628at2"/>
<dbReference type="Proteomes" id="UP000007102">
    <property type="component" value="Chromosome"/>
</dbReference>
<sequence>MERSFGIFETVRVENGKAIFVNYHFRRLKKSSKLLKIPLSLSLEEFKKRIEESADYEVSLVRLTLYKNGNYNIYSRPCQKKTSVTLIPVNSIKRYYSPISLHKTIDIMDSIYAIEEARKLGGDEALLFDINGFISETAFANIFFVKDGVFFTPSLKTGCLPGTRREFILNLLKEMDIPIFEGFYSLEDLISADEVFITSARYDVAQVKRVGKVELKTPAGKSWGKRILDIIQSFI</sequence>
<dbReference type="GO" id="GO:0008696">
    <property type="term" value="F:4-amino-4-deoxychorismate lyase activity"/>
    <property type="evidence" value="ECO:0007669"/>
    <property type="project" value="TreeGrafter"/>
</dbReference>
<dbReference type="GO" id="GO:0005829">
    <property type="term" value="C:cytosol"/>
    <property type="evidence" value="ECO:0007669"/>
    <property type="project" value="TreeGrafter"/>
</dbReference>
<dbReference type="AlphaFoldDB" id="F0S3D8"/>
<dbReference type="eggNOG" id="COG0115">
    <property type="taxonomic scope" value="Bacteria"/>
</dbReference>
<proteinExistence type="inferred from homology"/>
<gene>
    <name evidence="2" type="ordered locus">Dester_0714</name>
</gene>
<dbReference type="InterPro" id="IPR036038">
    <property type="entry name" value="Aminotransferase-like"/>
</dbReference>
<keyword evidence="3" id="KW-1185">Reference proteome</keyword>
<dbReference type="HOGENOM" id="CLU_020844_2_0_0"/>
<dbReference type="GO" id="GO:0008153">
    <property type="term" value="P:4-aminobenzoate biosynthetic process"/>
    <property type="evidence" value="ECO:0007669"/>
    <property type="project" value="TreeGrafter"/>
</dbReference>
<evidence type="ECO:0000313" key="3">
    <source>
        <dbReference type="Proteomes" id="UP000007102"/>
    </source>
</evidence>
<name>F0S3D8_DESTD</name>
<dbReference type="GO" id="GO:0008483">
    <property type="term" value="F:transaminase activity"/>
    <property type="evidence" value="ECO:0007669"/>
    <property type="project" value="UniProtKB-KW"/>
</dbReference>
<dbReference type="InterPro" id="IPR050571">
    <property type="entry name" value="Class-IV_PLP-Dep_Aminotrnsfr"/>
</dbReference>
<dbReference type="RefSeq" id="WP_013638316.1">
    <property type="nucleotide sequence ID" value="NC_015185.1"/>
</dbReference>
<dbReference type="InterPro" id="IPR043131">
    <property type="entry name" value="BCAT-like_N"/>
</dbReference>
<dbReference type="InterPro" id="IPR001544">
    <property type="entry name" value="Aminotrans_IV"/>
</dbReference>
<dbReference type="Pfam" id="PF01063">
    <property type="entry name" value="Aminotran_4"/>
    <property type="match status" value="1"/>
</dbReference>
<dbReference type="PANTHER" id="PTHR42743:SF2">
    <property type="entry name" value="AMINODEOXYCHORISMATE LYASE"/>
    <property type="match status" value="1"/>
</dbReference>
<reference evidence="2 3" key="1">
    <citation type="journal article" date="2011" name="Stand. Genomic Sci.">
        <title>Complete genome sequence of the thermophilic sulfur-reducer Desulfurobacterium thermolithotrophum type strain (BSA(T)) from a deep-sea hydrothermal vent.</title>
        <authorList>
            <person name="Goker M."/>
            <person name="Daligault H."/>
            <person name="Mwirichia R."/>
            <person name="Lapidus A."/>
            <person name="Lucas S."/>
            <person name="Deshpande S."/>
            <person name="Pagani I."/>
            <person name="Tapia R."/>
            <person name="Cheng J.F."/>
            <person name="Goodwin L."/>
            <person name="Pitluck S."/>
            <person name="Liolios K."/>
            <person name="Ivanova N."/>
            <person name="Mavromatis K."/>
            <person name="Mikhailova N."/>
            <person name="Pati A."/>
            <person name="Chen A."/>
            <person name="Palaniappan K."/>
            <person name="Han C."/>
            <person name="Land M."/>
            <person name="Hauser L."/>
            <person name="Pan C."/>
            <person name="Brambilla E.M."/>
            <person name="Rohde M."/>
            <person name="Spring S."/>
            <person name="Sikorski J."/>
            <person name="Wirth R."/>
            <person name="Detter J.C."/>
            <person name="Woyke T."/>
            <person name="Bristow J."/>
            <person name="Eisen J.A."/>
            <person name="Markowitz V."/>
            <person name="Hugenholtz P."/>
            <person name="Kyrpides N.C."/>
            <person name="Klenk H.P."/>
        </authorList>
    </citation>
    <scope>NUCLEOTIDE SEQUENCE [LARGE SCALE GENOMIC DNA]</scope>
    <source>
        <strain evidence="3">DSM 11699 / BSA</strain>
    </source>
</reference>
<dbReference type="SUPFAM" id="SSF56752">
    <property type="entry name" value="D-aminoacid aminotransferase-like PLP-dependent enzymes"/>
    <property type="match status" value="1"/>
</dbReference>
<dbReference type="PANTHER" id="PTHR42743">
    <property type="entry name" value="AMINO-ACID AMINOTRANSFERASE"/>
    <property type="match status" value="1"/>
</dbReference>
<dbReference type="STRING" id="868864.Dester_0714"/>
<dbReference type="InParanoid" id="F0S3D8"/>
<dbReference type="KEGG" id="dte:Dester_0714"/>
<reference evidence="3" key="2">
    <citation type="submission" date="2011-02" db="EMBL/GenBank/DDBJ databases">
        <title>The complete genome of Desulfurobacterium thermolithotrophum DSM 11699.</title>
        <authorList>
            <consortium name="US DOE Joint Genome Institute (JGI-PGF)"/>
            <person name="Lucas S."/>
            <person name="Copeland A."/>
            <person name="Lapidus A."/>
            <person name="Bruce D."/>
            <person name="Goodwin L."/>
            <person name="Pitluck S."/>
            <person name="Kyrpides N."/>
            <person name="Mavromatis K."/>
            <person name="Pagani I."/>
            <person name="Ivanova N."/>
            <person name="Mikhailova N."/>
            <person name="Daligault H."/>
            <person name="Detter J.C."/>
            <person name="Tapia R."/>
            <person name="Han C."/>
            <person name="Land M."/>
            <person name="Hauser L."/>
            <person name="Markowitz V."/>
            <person name="Cheng J.-F."/>
            <person name="Hugenholtz P."/>
            <person name="Woyke T."/>
            <person name="Wu D."/>
            <person name="Spring S."/>
            <person name="Brambilla E."/>
            <person name="Klenk H.-P."/>
            <person name="Eisen J.A."/>
        </authorList>
    </citation>
    <scope>NUCLEOTIDE SEQUENCE [LARGE SCALE GENOMIC DNA]</scope>
    <source>
        <strain evidence="3">DSM 11699 / BSA</strain>
    </source>
</reference>
<comment type="similarity">
    <text evidence="1">Belongs to the class-IV pyridoxal-phosphate-dependent aminotransferase family.</text>
</comment>
<keyword evidence="2" id="KW-0808">Transferase</keyword>
<dbReference type="Gene3D" id="3.30.470.10">
    <property type="match status" value="1"/>
</dbReference>
<evidence type="ECO:0000313" key="2">
    <source>
        <dbReference type="EMBL" id="ADY73360.1"/>
    </source>
</evidence>
<dbReference type="CDD" id="cd00449">
    <property type="entry name" value="PLPDE_IV"/>
    <property type="match status" value="1"/>
</dbReference>
<dbReference type="EMBL" id="CP002543">
    <property type="protein sequence ID" value="ADY73360.1"/>
    <property type="molecule type" value="Genomic_DNA"/>
</dbReference>
<dbReference type="InterPro" id="IPR043132">
    <property type="entry name" value="BCAT-like_C"/>
</dbReference>
<dbReference type="Gene3D" id="3.20.10.10">
    <property type="entry name" value="D-amino Acid Aminotransferase, subunit A, domain 2"/>
    <property type="match status" value="1"/>
</dbReference>
<protein>
    <submittedName>
        <fullName evidence="2">Aminotransferase class IV</fullName>
    </submittedName>
</protein>
<accession>F0S3D8</accession>
<evidence type="ECO:0000256" key="1">
    <source>
        <dbReference type="ARBA" id="ARBA00009320"/>
    </source>
</evidence>